<sequence>MNKVLSAIILQPAVSDTDFKEIIELQRENHYKSLNAQQQQEQGFVFAEHTIGMLKLMSAKIPQLVALHEGRVIGYNLAMTATMETDLQSLEPMFREFHKTLYKGRVLTDYNFFVGGQVCVANDFRGLGLLNKLYHATADAVNGIYDLCVTEISFINNHSLKAHQKMGFEIAGSHIDDFGGWYVVVWDLRA</sequence>
<reference evidence="1" key="1">
    <citation type="submission" date="2020-09" db="EMBL/GenBank/DDBJ databases">
        <title>Novel species of Mucilaginibacter isolated from a glacier on the Tibetan Plateau.</title>
        <authorList>
            <person name="Liu Q."/>
            <person name="Xin Y.-H."/>
        </authorList>
    </citation>
    <scope>NUCLEOTIDE SEQUENCE</scope>
    <source>
        <strain evidence="1">ZB1P21</strain>
    </source>
</reference>
<dbReference type="SUPFAM" id="SSF55729">
    <property type="entry name" value="Acyl-CoA N-acyltransferases (Nat)"/>
    <property type="match status" value="1"/>
</dbReference>
<name>A0A926S4Z8_9SPHI</name>
<dbReference type="Proteomes" id="UP000619078">
    <property type="component" value="Unassembled WGS sequence"/>
</dbReference>
<organism evidence="1 2">
    <name type="scientific">Mucilaginibacter glaciei</name>
    <dbReference type="NCBI Taxonomy" id="2772109"/>
    <lineage>
        <taxon>Bacteria</taxon>
        <taxon>Pseudomonadati</taxon>
        <taxon>Bacteroidota</taxon>
        <taxon>Sphingobacteriia</taxon>
        <taxon>Sphingobacteriales</taxon>
        <taxon>Sphingobacteriaceae</taxon>
        <taxon>Mucilaginibacter</taxon>
    </lineage>
</organism>
<dbReference type="AlphaFoldDB" id="A0A926S4Z8"/>
<proteinExistence type="predicted"/>
<evidence type="ECO:0000313" key="2">
    <source>
        <dbReference type="Proteomes" id="UP000619078"/>
    </source>
</evidence>
<dbReference type="Gene3D" id="3.40.630.30">
    <property type="match status" value="1"/>
</dbReference>
<evidence type="ECO:0000313" key="1">
    <source>
        <dbReference type="EMBL" id="MBD1392246.1"/>
    </source>
</evidence>
<dbReference type="InterPro" id="IPR016181">
    <property type="entry name" value="Acyl_CoA_acyltransferase"/>
</dbReference>
<protein>
    <submittedName>
        <fullName evidence="1">GNAT family N-acetyltransferase</fullName>
    </submittedName>
</protein>
<accession>A0A926S4Z8</accession>
<dbReference type="RefSeq" id="WP_191160932.1">
    <property type="nucleotide sequence ID" value="NZ_JACWMX010000001.1"/>
</dbReference>
<gene>
    <name evidence="1" type="ORF">IDJ76_03965</name>
</gene>
<keyword evidence="2" id="KW-1185">Reference proteome</keyword>
<dbReference type="EMBL" id="JACWMX010000001">
    <property type="protein sequence ID" value="MBD1392246.1"/>
    <property type="molecule type" value="Genomic_DNA"/>
</dbReference>
<comment type="caution">
    <text evidence="1">The sequence shown here is derived from an EMBL/GenBank/DDBJ whole genome shotgun (WGS) entry which is preliminary data.</text>
</comment>